<feature type="transmembrane region" description="Helical" evidence="1">
    <location>
        <begin position="200"/>
        <end position="221"/>
    </location>
</feature>
<feature type="transmembrane region" description="Helical" evidence="1">
    <location>
        <begin position="48"/>
        <end position="68"/>
    </location>
</feature>
<keyword evidence="1" id="KW-0812">Transmembrane</keyword>
<feature type="transmembrane region" description="Helical" evidence="1">
    <location>
        <begin position="120"/>
        <end position="141"/>
    </location>
</feature>
<sequence length="224" mass="26037">MFHLKHDVQIHLKKEKEVFQLVRLFLFTFILSAVLMGLPDYIWNMHLYRISLIVVPWLIAVPSIVYCIKQRVQLVNKKWILDFGIGIVIGVALSCLWLVIANQMGITVGRFYTNNMWTIVFFFIYYVFSVGPAEELIYRVAFKESLESVTDKAKWIAPILANVLFGLSHLFQHNISNAVFAFCVGAIYTLLYNKWNKCNYIMVAAIHGMYDFAICFIPYMLDKV</sequence>
<keyword evidence="3" id="KW-0645">Protease</keyword>
<keyword evidence="4" id="KW-1185">Reference proteome</keyword>
<dbReference type="GO" id="GO:0008237">
    <property type="term" value="F:metallopeptidase activity"/>
    <property type="evidence" value="ECO:0007669"/>
    <property type="project" value="UniProtKB-KW"/>
</dbReference>
<proteinExistence type="predicted"/>
<dbReference type="EMBL" id="CP060632">
    <property type="protein sequence ID" value="QNL98816.1"/>
    <property type="molecule type" value="Genomic_DNA"/>
</dbReference>
<dbReference type="Pfam" id="PF02517">
    <property type="entry name" value="Rce1-like"/>
    <property type="match status" value="1"/>
</dbReference>
<dbReference type="InterPro" id="IPR003675">
    <property type="entry name" value="Rce1/LyrA-like_dom"/>
</dbReference>
<dbReference type="KEGG" id="wcp:H9Q76_08655"/>
<protein>
    <submittedName>
        <fullName evidence="3">CPBP family intramembrane metalloprotease</fullName>
    </submittedName>
</protein>
<dbReference type="Proteomes" id="UP000515819">
    <property type="component" value="Chromosome"/>
</dbReference>
<evidence type="ECO:0000313" key="3">
    <source>
        <dbReference type="EMBL" id="QNL98816.1"/>
    </source>
</evidence>
<accession>A0A7G9FJT5</accession>
<keyword evidence="1" id="KW-0472">Membrane</keyword>
<feature type="transmembrane region" description="Helical" evidence="1">
    <location>
        <begin position="21"/>
        <end position="42"/>
    </location>
</feature>
<feature type="transmembrane region" description="Helical" evidence="1">
    <location>
        <begin position="153"/>
        <end position="171"/>
    </location>
</feature>
<dbReference type="RefSeq" id="WP_249320947.1">
    <property type="nucleotide sequence ID" value="NZ_CP060632.1"/>
</dbReference>
<name>A0A7G9FJT5_9FIRM</name>
<dbReference type="GO" id="GO:0080120">
    <property type="term" value="P:CAAX-box protein maturation"/>
    <property type="evidence" value="ECO:0007669"/>
    <property type="project" value="UniProtKB-ARBA"/>
</dbReference>
<dbReference type="GO" id="GO:0004175">
    <property type="term" value="F:endopeptidase activity"/>
    <property type="evidence" value="ECO:0007669"/>
    <property type="project" value="UniProtKB-ARBA"/>
</dbReference>
<dbReference type="GO" id="GO:0006508">
    <property type="term" value="P:proteolysis"/>
    <property type="evidence" value="ECO:0007669"/>
    <property type="project" value="UniProtKB-KW"/>
</dbReference>
<keyword evidence="1" id="KW-1133">Transmembrane helix</keyword>
<keyword evidence="3" id="KW-0482">Metalloprotease</keyword>
<reference evidence="3 4" key="1">
    <citation type="submission" date="2020-08" db="EMBL/GenBank/DDBJ databases">
        <authorList>
            <person name="Liu C."/>
            <person name="Sun Q."/>
        </authorList>
    </citation>
    <scope>NUCLEOTIDE SEQUENCE [LARGE SCALE GENOMIC DNA]</scope>
    <source>
        <strain evidence="3 4">NSJ-4</strain>
    </source>
</reference>
<gene>
    <name evidence="3" type="ORF">H9Q76_08655</name>
</gene>
<evidence type="ECO:0000256" key="1">
    <source>
        <dbReference type="SAM" id="Phobius"/>
    </source>
</evidence>
<feature type="transmembrane region" description="Helical" evidence="1">
    <location>
        <begin position="80"/>
        <end position="100"/>
    </location>
</feature>
<keyword evidence="3" id="KW-0378">Hydrolase</keyword>
<evidence type="ECO:0000313" key="4">
    <source>
        <dbReference type="Proteomes" id="UP000515819"/>
    </source>
</evidence>
<dbReference type="AlphaFoldDB" id="A0A7G9FJT5"/>
<organism evidence="3 4">
    <name type="scientific">Wujia chipingensis</name>
    <dbReference type="NCBI Taxonomy" id="2763670"/>
    <lineage>
        <taxon>Bacteria</taxon>
        <taxon>Bacillati</taxon>
        <taxon>Bacillota</taxon>
        <taxon>Clostridia</taxon>
        <taxon>Lachnospirales</taxon>
        <taxon>Lachnospiraceae</taxon>
        <taxon>Wujia</taxon>
    </lineage>
</organism>
<evidence type="ECO:0000259" key="2">
    <source>
        <dbReference type="Pfam" id="PF02517"/>
    </source>
</evidence>
<feature type="transmembrane region" description="Helical" evidence="1">
    <location>
        <begin position="177"/>
        <end position="193"/>
    </location>
</feature>
<feature type="domain" description="CAAX prenyl protease 2/Lysostaphin resistance protein A-like" evidence="2">
    <location>
        <begin position="117"/>
        <end position="212"/>
    </location>
</feature>